<gene>
    <name evidence="1" type="ORF">C2G38_2163153</name>
</gene>
<reference evidence="1 2" key="1">
    <citation type="submission" date="2018-06" db="EMBL/GenBank/DDBJ databases">
        <title>Comparative genomics reveals the genomic features of Rhizophagus irregularis, R. cerebriforme, R. diaphanum and Gigaspora rosea, and their symbiotic lifestyle signature.</title>
        <authorList>
            <person name="Morin E."/>
            <person name="San Clemente H."/>
            <person name="Chen E.C.H."/>
            <person name="De La Providencia I."/>
            <person name="Hainaut M."/>
            <person name="Kuo A."/>
            <person name="Kohler A."/>
            <person name="Murat C."/>
            <person name="Tang N."/>
            <person name="Roy S."/>
            <person name="Loubradou J."/>
            <person name="Henrissat B."/>
            <person name="Grigoriev I.V."/>
            <person name="Corradi N."/>
            <person name="Roux C."/>
            <person name="Martin F.M."/>
        </authorList>
    </citation>
    <scope>NUCLEOTIDE SEQUENCE [LARGE SCALE GENOMIC DNA]</scope>
    <source>
        <strain evidence="1 2">DAOM 194757</strain>
    </source>
</reference>
<accession>A0A397VVE1</accession>
<protein>
    <submittedName>
        <fullName evidence="1">Uncharacterized protein</fullName>
    </submittedName>
</protein>
<dbReference type="AlphaFoldDB" id="A0A397VVE1"/>
<comment type="caution">
    <text evidence="1">The sequence shown here is derived from an EMBL/GenBank/DDBJ whole genome shotgun (WGS) entry which is preliminary data.</text>
</comment>
<dbReference type="Proteomes" id="UP000266673">
    <property type="component" value="Unassembled WGS sequence"/>
</dbReference>
<evidence type="ECO:0000313" key="2">
    <source>
        <dbReference type="Proteomes" id="UP000266673"/>
    </source>
</evidence>
<evidence type="ECO:0000313" key="1">
    <source>
        <dbReference type="EMBL" id="RIB26514.1"/>
    </source>
</evidence>
<keyword evidence="2" id="KW-1185">Reference proteome</keyword>
<proteinExistence type="predicted"/>
<dbReference type="EMBL" id="QKWP01000133">
    <property type="protein sequence ID" value="RIB26514.1"/>
    <property type="molecule type" value="Genomic_DNA"/>
</dbReference>
<organism evidence="1 2">
    <name type="scientific">Gigaspora rosea</name>
    <dbReference type="NCBI Taxonomy" id="44941"/>
    <lineage>
        <taxon>Eukaryota</taxon>
        <taxon>Fungi</taxon>
        <taxon>Fungi incertae sedis</taxon>
        <taxon>Mucoromycota</taxon>
        <taxon>Glomeromycotina</taxon>
        <taxon>Glomeromycetes</taxon>
        <taxon>Diversisporales</taxon>
        <taxon>Gigasporaceae</taxon>
        <taxon>Gigaspora</taxon>
    </lineage>
</organism>
<sequence>MIIQFSLKSEFPKGIEIPQNITPPADQVFKFYLVVSGYCWYRCVNKTWLFVESCALFFNHEEVISCYPRSPSASTFKNIDVPDGTISIGVKSIIPDYDSSQLITTAIVSILKPDVNDIPYGLGKTSNNTEKGALEDVTYVVRPKTKGGYYPTVPCGNDQYPDGFVYSCPFIVYNLFYHPKKVRRRSSRQQ</sequence>
<name>A0A397VVE1_9GLOM</name>